<name>A0AAV0DMK9_9ASTE</name>
<comment type="caution">
    <text evidence="4">The sequence shown here is derived from an EMBL/GenBank/DDBJ whole genome shotgun (WGS) entry which is preliminary data.</text>
</comment>
<dbReference type="EMBL" id="CAMAPF010000114">
    <property type="protein sequence ID" value="CAH9102275.1"/>
    <property type="molecule type" value="Genomic_DNA"/>
</dbReference>
<dbReference type="AlphaFoldDB" id="A0AAV0DMK9"/>
<evidence type="ECO:0000259" key="2">
    <source>
        <dbReference type="Pfam" id="PF03017"/>
    </source>
</evidence>
<dbReference type="InterPro" id="IPR004264">
    <property type="entry name" value="Transposase_23"/>
</dbReference>
<evidence type="ECO:0000313" key="4">
    <source>
        <dbReference type="EMBL" id="CAH9102275.1"/>
    </source>
</evidence>
<dbReference type="InterPro" id="IPR058352">
    <property type="entry name" value="DUF8039"/>
</dbReference>
<feature type="compositionally biased region" description="Basic and acidic residues" evidence="1">
    <location>
        <begin position="136"/>
        <end position="151"/>
    </location>
</feature>
<feature type="domain" description="Transposase Tnp1/En/Spm-like" evidence="2">
    <location>
        <begin position="233"/>
        <end position="294"/>
    </location>
</feature>
<dbReference type="PANTHER" id="PTHR33018">
    <property type="entry name" value="OS10G0338966 PROTEIN-RELATED"/>
    <property type="match status" value="1"/>
</dbReference>
<feature type="domain" description="DUF8039" evidence="3">
    <location>
        <begin position="429"/>
        <end position="512"/>
    </location>
</feature>
<keyword evidence="5" id="KW-1185">Reference proteome</keyword>
<dbReference type="Proteomes" id="UP001152523">
    <property type="component" value="Unassembled WGS sequence"/>
</dbReference>
<dbReference type="Pfam" id="PF03004">
    <property type="entry name" value="Transposase_24"/>
    <property type="match status" value="1"/>
</dbReference>
<evidence type="ECO:0000259" key="3">
    <source>
        <dbReference type="Pfam" id="PF26133"/>
    </source>
</evidence>
<dbReference type="Pfam" id="PF26133">
    <property type="entry name" value="DUF8039"/>
    <property type="match status" value="1"/>
</dbReference>
<gene>
    <name evidence="4" type="ORF">CEPIT_LOCUS15966</name>
</gene>
<protein>
    <recommendedName>
        <fullName evidence="6">Transposase Tnp1/En/Spm-like domain-containing protein</fullName>
    </recommendedName>
</protein>
<reference evidence="4" key="1">
    <citation type="submission" date="2022-07" db="EMBL/GenBank/DDBJ databases">
        <authorList>
            <person name="Macas J."/>
            <person name="Novak P."/>
            <person name="Neumann P."/>
        </authorList>
    </citation>
    <scope>NUCLEOTIDE SEQUENCE</scope>
</reference>
<feature type="region of interest" description="Disordered" evidence="1">
    <location>
        <begin position="125"/>
        <end position="156"/>
    </location>
</feature>
<dbReference type="Pfam" id="PF03017">
    <property type="entry name" value="Transposase_23"/>
    <property type="match status" value="1"/>
</dbReference>
<proteinExistence type="predicted"/>
<evidence type="ECO:0000313" key="5">
    <source>
        <dbReference type="Proteomes" id="UP001152523"/>
    </source>
</evidence>
<evidence type="ECO:0000256" key="1">
    <source>
        <dbReference type="SAM" id="MobiDB-lite"/>
    </source>
</evidence>
<organism evidence="4 5">
    <name type="scientific">Cuscuta epithymum</name>
    <dbReference type="NCBI Taxonomy" id="186058"/>
    <lineage>
        <taxon>Eukaryota</taxon>
        <taxon>Viridiplantae</taxon>
        <taxon>Streptophyta</taxon>
        <taxon>Embryophyta</taxon>
        <taxon>Tracheophyta</taxon>
        <taxon>Spermatophyta</taxon>
        <taxon>Magnoliopsida</taxon>
        <taxon>eudicotyledons</taxon>
        <taxon>Gunneridae</taxon>
        <taxon>Pentapetalae</taxon>
        <taxon>asterids</taxon>
        <taxon>lamiids</taxon>
        <taxon>Solanales</taxon>
        <taxon>Convolvulaceae</taxon>
        <taxon>Cuscuteae</taxon>
        <taxon>Cuscuta</taxon>
        <taxon>Cuscuta subgen. Cuscuta</taxon>
    </lineage>
</organism>
<evidence type="ECO:0008006" key="6">
    <source>
        <dbReference type="Google" id="ProtNLM"/>
    </source>
</evidence>
<dbReference type="InterPro" id="IPR004252">
    <property type="entry name" value="Probable_transposase_24"/>
</dbReference>
<dbReference type="PANTHER" id="PTHR33018:SF31">
    <property type="entry name" value="TRANSPOSASE, PTTA_EN_SPM, PLANT"/>
    <property type="match status" value="1"/>
</dbReference>
<sequence>MGCLWRASKSRLVSKIRATKKKEQRLKLKPDNIPSLAAWKRFIKIKTSPSFKAISDKFKAMRRKQMPHTCSRKGMVRLAVDMKRASADPSTVSRVKVWIKGHTKKDGTAVNSTVGETIDKLKEIESDTPSSSSTNIREDALSQVLGKDKPGQLRGMGRGATISKISFLQARDKHVVQLKEENVEFRSRIQHLENLVQKLVAVHGNEEADHDPGVDKTSHLGIRPKLHGKCNLLDWCGKDEVVAEGHLCSSDPKGLVNNAPLGPNAMEVMVDITNKPDAFLWRPTSNMLCMKQAVGKTIAWPADKVVRQITQNSENEDNTSLNMDTNISHIRCKIFNWTGKDEIVAQGHWISSDPKMIVNGIPLGPKAMIVWIDDIISPECFLWRPTLDMTSIKDVRGTKIAWPSDKVVLENISNHNLQSANKSSSSQSISNSKKKCNLLDISGSGKIVAEGHWSSSDPNQLVHFVPLGPNAMRVWVDMPRIPDAVLWRPTSELECIEDAVGTTIAWPSNKVVML</sequence>
<accession>A0AAV0DMK9</accession>